<evidence type="ECO:0000256" key="7">
    <source>
        <dbReference type="ARBA" id="ARBA00025634"/>
    </source>
</evidence>
<evidence type="ECO:0000256" key="4">
    <source>
        <dbReference type="ARBA" id="ARBA00022723"/>
    </source>
</evidence>
<comment type="function">
    <text evidence="7">Part of a heterotetrameric complex that catalyzes the two-step biosynthesis of anthranilate, an intermediate in the biosynthesis of L-tryptophan. In the first step, the glutamine-binding beta subunit (TrpG) of anthranilate synthase (AS) provides the glutamine amidotransferase activity which generates ammonia as a substrate that, along with chorismate, is used in the second step, catalyzed by the large alpha subunit of AS (TrpE) to produce anthranilate. In the absence of TrpG, TrpE can synthesize anthranilate directly from chorismate and high concentrations of ammonia.</text>
</comment>
<dbReference type="RefSeq" id="WP_321536944.1">
    <property type="nucleotide sequence ID" value="NZ_JARGDL010000029.1"/>
</dbReference>
<keyword evidence="12" id="KW-1185">Reference proteome</keyword>
<keyword evidence="4" id="KW-0479">Metal-binding</keyword>
<dbReference type="Proteomes" id="UP001221302">
    <property type="component" value="Unassembled WGS sequence"/>
</dbReference>
<dbReference type="InterPro" id="IPR006805">
    <property type="entry name" value="Anth_synth_I_N"/>
</dbReference>
<comment type="caution">
    <text evidence="11">The sequence shown here is derived from an EMBL/GenBank/DDBJ whole genome shotgun (WGS) entry which is preliminary data.</text>
</comment>
<evidence type="ECO:0000259" key="10">
    <source>
        <dbReference type="Pfam" id="PF04715"/>
    </source>
</evidence>
<accession>A0AAE3TF99</accession>
<feature type="domain" description="Chorismate-utilising enzyme C-terminal" evidence="9">
    <location>
        <begin position="216"/>
        <end position="475"/>
    </location>
</feature>
<dbReference type="InterPro" id="IPR019999">
    <property type="entry name" value="Anth_synth_I-like"/>
</dbReference>
<dbReference type="GO" id="GO:0046872">
    <property type="term" value="F:metal ion binding"/>
    <property type="evidence" value="ECO:0007669"/>
    <property type="project" value="UniProtKB-KW"/>
</dbReference>
<comment type="subunit">
    <text evidence="2">Heterotetramer consisting of two non-identical subunits: a beta subunit (TrpG) and a large alpha subunit (TrpE).</text>
</comment>
<evidence type="ECO:0000313" key="11">
    <source>
        <dbReference type="EMBL" id="MDF1613173.1"/>
    </source>
</evidence>
<reference evidence="11" key="1">
    <citation type="submission" date="2023-03" db="EMBL/GenBank/DDBJ databases">
        <title>Stygiobacter electus gen. nov., sp. nov., facultatively anaerobic thermotolerant bacterium of the class Ignavibacteria from a well of Yessentuki mineral water deposit.</title>
        <authorList>
            <person name="Podosokorskaya O.A."/>
            <person name="Elcheninov A.G."/>
            <person name="Petrova N.F."/>
            <person name="Zavarzina D.G."/>
            <person name="Kublanov I.V."/>
            <person name="Merkel A.Y."/>
        </authorList>
    </citation>
    <scope>NUCLEOTIDE SEQUENCE</scope>
    <source>
        <strain evidence="11">09-Me</strain>
    </source>
</reference>
<dbReference type="PRINTS" id="PR00095">
    <property type="entry name" value="ANTSNTHASEI"/>
</dbReference>
<gene>
    <name evidence="11" type="ORF">P0M35_13485</name>
</gene>
<evidence type="ECO:0000256" key="5">
    <source>
        <dbReference type="ARBA" id="ARBA00022842"/>
    </source>
</evidence>
<proteinExistence type="predicted"/>
<name>A0AAE3TF99_9BACT</name>
<dbReference type="GO" id="GO:0000162">
    <property type="term" value="P:L-tryptophan biosynthetic process"/>
    <property type="evidence" value="ECO:0007669"/>
    <property type="project" value="TreeGrafter"/>
</dbReference>
<dbReference type="PANTHER" id="PTHR11236:SF48">
    <property type="entry name" value="ISOCHORISMATE SYNTHASE MENF"/>
    <property type="match status" value="1"/>
</dbReference>
<dbReference type="InterPro" id="IPR015890">
    <property type="entry name" value="Chorismate_C"/>
</dbReference>
<dbReference type="Gene3D" id="3.60.120.10">
    <property type="entry name" value="Anthranilate synthase"/>
    <property type="match status" value="1"/>
</dbReference>
<comment type="cofactor">
    <cofactor evidence="1">
        <name>Mg(2+)</name>
        <dbReference type="ChEBI" id="CHEBI:18420"/>
    </cofactor>
</comment>
<organism evidence="11 12">
    <name type="scientific">Stygiobacter electus</name>
    <dbReference type="NCBI Taxonomy" id="3032292"/>
    <lineage>
        <taxon>Bacteria</taxon>
        <taxon>Pseudomonadati</taxon>
        <taxon>Ignavibacteriota</taxon>
        <taxon>Ignavibacteria</taxon>
        <taxon>Ignavibacteriales</taxon>
        <taxon>Melioribacteraceae</taxon>
        <taxon>Stygiobacter</taxon>
    </lineage>
</organism>
<dbReference type="SUPFAM" id="SSF56322">
    <property type="entry name" value="ADC synthase"/>
    <property type="match status" value="1"/>
</dbReference>
<feature type="domain" description="Anthranilate synthase component I N-terminal" evidence="10">
    <location>
        <begin position="25"/>
        <end position="165"/>
    </location>
</feature>
<evidence type="ECO:0000313" key="12">
    <source>
        <dbReference type="Proteomes" id="UP001221302"/>
    </source>
</evidence>
<dbReference type="Pfam" id="PF00425">
    <property type="entry name" value="Chorismate_bind"/>
    <property type="match status" value="1"/>
</dbReference>
<keyword evidence="6" id="KW-0456">Lyase</keyword>
<evidence type="ECO:0000259" key="9">
    <source>
        <dbReference type="Pfam" id="PF00425"/>
    </source>
</evidence>
<protein>
    <recommendedName>
        <fullName evidence="3">Anthranilate synthase component 1</fullName>
    </recommendedName>
</protein>
<evidence type="ECO:0000256" key="8">
    <source>
        <dbReference type="ARBA" id="ARBA00047683"/>
    </source>
</evidence>
<keyword evidence="5" id="KW-0460">Magnesium</keyword>
<evidence type="ECO:0000256" key="6">
    <source>
        <dbReference type="ARBA" id="ARBA00023239"/>
    </source>
</evidence>
<dbReference type="Pfam" id="PF04715">
    <property type="entry name" value="Anth_synt_I_N"/>
    <property type="match status" value="1"/>
</dbReference>
<evidence type="ECO:0000256" key="3">
    <source>
        <dbReference type="ARBA" id="ARBA00020653"/>
    </source>
</evidence>
<dbReference type="GO" id="GO:0004049">
    <property type="term" value="F:anthranilate synthase activity"/>
    <property type="evidence" value="ECO:0007669"/>
    <property type="project" value="UniProtKB-EC"/>
</dbReference>
<comment type="catalytic activity">
    <reaction evidence="8">
        <text>chorismate + L-glutamine = anthranilate + pyruvate + L-glutamate + H(+)</text>
        <dbReference type="Rhea" id="RHEA:21732"/>
        <dbReference type="ChEBI" id="CHEBI:15361"/>
        <dbReference type="ChEBI" id="CHEBI:15378"/>
        <dbReference type="ChEBI" id="CHEBI:16567"/>
        <dbReference type="ChEBI" id="CHEBI:29748"/>
        <dbReference type="ChEBI" id="CHEBI:29985"/>
        <dbReference type="ChEBI" id="CHEBI:58359"/>
        <dbReference type="EC" id="4.1.3.27"/>
    </reaction>
</comment>
<dbReference type="InterPro" id="IPR005801">
    <property type="entry name" value="ADC_synthase"/>
</dbReference>
<sequence length="495" mass="56322">MDINKFKELAKDFNKIPVYEIITADLLTPVLAYLKIKEKDSFSFLLESVEGIGRLARYSFISKNPSKIFFNNGNNITIIEKNSVSEINQNIFDFLSIEISKTKDPKIDDLPDFTGGIVGYLGYENVSLIENVIQFTSENKISIPDSVFGVYDLLIAFDHYKHQIILIKNVDVTSSDIDKLYNDAKAEIKKLKEELLASFNPKLFFKSSNHFEYDDENAFYDLVNKCKQNILAGDVFQIVLSKRFFTEYKGDLINVYRALRIINPSPYMYFMEFPKNEFFEQLVVIGTSPEDLLKVKNKRATILPIAGTRRRGKTIEEDFEIENELLADPKEIAEHTMLVDLARNDLGRVCKHGSVEVTEEMIIHRFSHVMHIVSRVEGILSDDKNCIDALKASFPAGTVSGAPKIRAIQLLNDYEKQKRNIYAGAVGYIDFKGNLDMCISIRTFFAVENKIYWQAGAGIVADSKPELELKEIKNKSAVLVNALKFAEVIDENISD</sequence>
<dbReference type="PANTHER" id="PTHR11236">
    <property type="entry name" value="AMINOBENZOATE/ANTHRANILATE SYNTHASE"/>
    <property type="match status" value="1"/>
</dbReference>
<evidence type="ECO:0000256" key="1">
    <source>
        <dbReference type="ARBA" id="ARBA00001946"/>
    </source>
</evidence>
<evidence type="ECO:0000256" key="2">
    <source>
        <dbReference type="ARBA" id="ARBA00011575"/>
    </source>
</evidence>
<dbReference type="EMBL" id="JARGDL010000029">
    <property type="protein sequence ID" value="MDF1613173.1"/>
    <property type="molecule type" value="Genomic_DNA"/>
</dbReference>
<dbReference type="AlphaFoldDB" id="A0AAE3TF99"/>